<feature type="transmembrane region" description="Helical" evidence="1">
    <location>
        <begin position="31"/>
        <end position="58"/>
    </location>
</feature>
<gene>
    <name evidence="2" type="ORF">CDL12_22206</name>
</gene>
<dbReference type="Proteomes" id="UP000231279">
    <property type="component" value="Unassembled WGS sequence"/>
</dbReference>
<keyword evidence="1" id="KW-0472">Membrane</keyword>
<name>A0A2G9GJP2_9LAMI</name>
<keyword evidence="1" id="KW-0812">Transmembrane</keyword>
<keyword evidence="1" id="KW-1133">Transmembrane helix</keyword>
<dbReference type="AlphaFoldDB" id="A0A2G9GJP2"/>
<protein>
    <submittedName>
        <fullName evidence="2">Uncharacterized protein</fullName>
    </submittedName>
</protein>
<evidence type="ECO:0000256" key="1">
    <source>
        <dbReference type="SAM" id="Phobius"/>
    </source>
</evidence>
<accession>A0A2G9GJP2</accession>
<evidence type="ECO:0000313" key="2">
    <source>
        <dbReference type="EMBL" id="PIN05250.1"/>
    </source>
</evidence>
<comment type="caution">
    <text evidence="2">The sequence shown here is derived from an EMBL/GenBank/DDBJ whole genome shotgun (WGS) entry which is preliminary data.</text>
</comment>
<sequence length="65" mass="8011">MTLFIIFGFYYFCYALENDFEGSLSLHKLYIFFLCFHMLVFITEWFYVCSFCFLMFFFMCPGNYS</sequence>
<evidence type="ECO:0000313" key="3">
    <source>
        <dbReference type="Proteomes" id="UP000231279"/>
    </source>
</evidence>
<dbReference type="EMBL" id="NKXS01004833">
    <property type="protein sequence ID" value="PIN05250.1"/>
    <property type="molecule type" value="Genomic_DNA"/>
</dbReference>
<reference evidence="3" key="1">
    <citation type="journal article" date="2018" name="Gigascience">
        <title>Genome assembly of the Pink Ipe (Handroanthus impetiginosus, Bignoniaceae), a highly valued, ecologically keystone Neotropical timber forest tree.</title>
        <authorList>
            <person name="Silva-Junior O.B."/>
            <person name="Grattapaglia D."/>
            <person name="Novaes E."/>
            <person name="Collevatti R.G."/>
        </authorList>
    </citation>
    <scope>NUCLEOTIDE SEQUENCE [LARGE SCALE GENOMIC DNA]</scope>
    <source>
        <strain evidence="3">cv. UFG-1</strain>
    </source>
</reference>
<keyword evidence="3" id="KW-1185">Reference proteome</keyword>
<organism evidence="2 3">
    <name type="scientific">Handroanthus impetiginosus</name>
    <dbReference type="NCBI Taxonomy" id="429701"/>
    <lineage>
        <taxon>Eukaryota</taxon>
        <taxon>Viridiplantae</taxon>
        <taxon>Streptophyta</taxon>
        <taxon>Embryophyta</taxon>
        <taxon>Tracheophyta</taxon>
        <taxon>Spermatophyta</taxon>
        <taxon>Magnoliopsida</taxon>
        <taxon>eudicotyledons</taxon>
        <taxon>Gunneridae</taxon>
        <taxon>Pentapetalae</taxon>
        <taxon>asterids</taxon>
        <taxon>lamiids</taxon>
        <taxon>Lamiales</taxon>
        <taxon>Bignoniaceae</taxon>
        <taxon>Crescentiina</taxon>
        <taxon>Tabebuia alliance</taxon>
        <taxon>Handroanthus</taxon>
    </lineage>
</organism>
<proteinExistence type="predicted"/>